<dbReference type="AlphaFoldDB" id="A0A915HSN6"/>
<keyword evidence="2" id="KW-1185">Reference proteome</keyword>
<evidence type="ECO:0000313" key="2">
    <source>
        <dbReference type="Proteomes" id="UP000887565"/>
    </source>
</evidence>
<reference evidence="3" key="1">
    <citation type="submission" date="2022-11" db="UniProtKB">
        <authorList>
            <consortium name="WormBaseParasite"/>
        </authorList>
    </citation>
    <scope>IDENTIFICATION</scope>
</reference>
<feature type="region of interest" description="Disordered" evidence="1">
    <location>
        <begin position="1"/>
        <end position="35"/>
    </location>
</feature>
<name>A0A915HSN6_ROMCU</name>
<evidence type="ECO:0000313" key="3">
    <source>
        <dbReference type="WBParaSite" id="nRc.2.0.1.t04392-RA"/>
    </source>
</evidence>
<feature type="compositionally biased region" description="Basic and acidic residues" evidence="1">
    <location>
        <begin position="1"/>
        <end position="18"/>
    </location>
</feature>
<organism evidence="2 3">
    <name type="scientific">Romanomermis culicivorax</name>
    <name type="common">Nematode worm</name>
    <dbReference type="NCBI Taxonomy" id="13658"/>
    <lineage>
        <taxon>Eukaryota</taxon>
        <taxon>Metazoa</taxon>
        <taxon>Ecdysozoa</taxon>
        <taxon>Nematoda</taxon>
        <taxon>Enoplea</taxon>
        <taxon>Dorylaimia</taxon>
        <taxon>Mermithida</taxon>
        <taxon>Mermithoidea</taxon>
        <taxon>Mermithidae</taxon>
        <taxon>Romanomermis</taxon>
    </lineage>
</organism>
<dbReference type="Proteomes" id="UP000887565">
    <property type="component" value="Unplaced"/>
</dbReference>
<evidence type="ECO:0000256" key="1">
    <source>
        <dbReference type="SAM" id="MobiDB-lite"/>
    </source>
</evidence>
<protein>
    <submittedName>
        <fullName evidence="3">Uncharacterized protein</fullName>
    </submittedName>
</protein>
<dbReference type="WBParaSite" id="nRc.2.0.1.t04392-RA">
    <property type="protein sequence ID" value="nRc.2.0.1.t04392-RA"/>
    <property type="gene ID" value="nRc.2.0.1.g04392"/>
</dbReference>
<sequence length="92" mass="10842">MEVYKRDMERKEKDRPDAARTNPCSILRHKSPSTTTASKNYIRVENLGFRSSHMLYLSYFSTCRDVNIHEHSNKRICDTCFPDLRAKSESNR</sequence>
<accession>A0A915HSN6</accession>
<proteinExistence type="predicted"/>